<feature type="transmembrane region" description="Helical" evidence="1">
    <location>
        <begin position="93"/>
        <end position="111"/>
    </location>
</feature>
<dbReference type="PANTHER" id="PTHR38482">
    <property type="entry name" value="DMT FAMILY PROTEIN"/>
    <property type="match status" value="1"/>
</dbReference>
<keyword evidence="3" id="KW-1185">Reference proteome</keyword>
<dbReference type="RefSeq" id="WP_106525205.1">
    <property type="nucleotide sequence ID" value="NZ_PYGD01000014.1"/>
</dbReference>
<dbReference type="Proteomes" id="UP000240572">
    <property type="component" value="Unassembled WGS sequence"/>
</dbReference>
<keyword evidence="1" id="KW-1133">Transmembrane helix</keyword>
<name>A0A2P8CV67_9BACT</name>
<proteinExistence type="predicted"/>
<dbReference type="InterPro" id="IPR007437">
    <property type="entry name" value="DUF486"/>
</dbReference>
<dbReference type="Pfam" id="PF04342">
    <property type="entry name" value="DMT_6"/>
    <property type="match status" value="1"/>
</dbReference>
<evidence type="ECO:0000256" key="1">
    <source>
        <dbReference type="SAM" id="Phobius"/>
    </source>
</evidence>
<reference evidence="2 3" key="1">
    <citation type="submission" date="2018-03" db="EMBL/GenBank/DDBJ databases">
        <title>Genomic Encyclopedia of Type Strains, Phase III (KMG-III): the genomes of soil and plant-associated and newly described type strains.</title>
        <authorList>
            <person name="Whitman W."/>
        </authorList>
    </citation>
    <scope>NUCLEOTIDE SEQUENCE [LARGE SCALE GENOMIC DNA]</scope>
    <source>
        <strain evidence="2 3">CGMCC 1.12700</strain>
    </source>
</reference>
<keyword evidence="1" id="KW-0812">Transmembrane</keyword>
<dbReference type="PIRSF" id="PIRSF021239">
    <property type="entry name" value="UCP021239"/>
    <property type="match status" value="1"/>
</dbReference>
<keyword evidence="1" id="KW-0472">Membrane</keyword>
<gene>
    <name evidence="2" type="ORF">B0I18_11459</name>
</gene>
<dbReference type="PANTHER" id="PTHR38482:SF1">
    <property type="entry name" value="DMT FAMILY PROTEIN"/>
    <property type="match status" value="1"/>
</dbReference>
<evidence type="ECO:0000313" key="3">
    <source>
        <dbReference type="Proteomes" id="UP000240572"/>
    </source>
</evidence>
<accession>A0A2P8CV67</accession>
<dbReference type="AlphaFoldDB" id="A0A2P8CV67"/>
<evidence type="ECO:0000313" key="2">
    <source>
        <dbReference type="EMBL" id="PSK88847.1"/>
    </source>
</evidence>
<dbReference type="OrthoDB" id="9805206at2"/>
<protein>
    <recommendedName>
        <fullName evidence="4">DMT family protein</fullName>
    </recommendedName>
</protein>
<sequence length="115" mass="13564">MRTIACLLVSNCFMTYAWYGHLKKDTSDMPLLKLVLISWGIAFFEYLFMVPANNRFGKLEGFSPFQLKTIQEIISLTVFFLFAIFFLKEQFRWNYLVAFLLIIGAVYFMFLPQSK</sequence>
<dbReference type="EMBL" id="PYGD01000014">
    <property type="protein sequence ID" value="PSK88847.1"/>
    <property type="molecule type" value="Genomic_DNA"/>
</dbReference>
<comment type="caution">
    <text evidence="2">The sequence shown here is derived from an EMBL/GenBank/DDBJ whole genome shotgun (WGS) entry which is preliminary data.</text>
</comment>
<feature type="transmembrane region" description="Helical" evidence="1">
    <location>
        <begin position="69"/>
        <end position="87"/>
    </location>
</feature>
<organism evidence="2 3">
    <name type="scientific">Taibaiella chishuiensis</name>
    <dbReference type="NCBI Taxonomy" id="1434707"/>
    <lineage>
        <taxon>Bacteria</taxon>
        <taxon>Pseudomonadati</taxon>
        <taxon>Bacteroidota</taxon>
        <taxon>Chitinophagia</taxon>
        <taxon>Chitinophagales</taxon>
        <taxon>Chitinophagaceae</taxon>
        <taxon>Taibaiella</taxon>
    </lineage>
</organism>
<feature type="transmembrane region" description="Helical" evidence="1">
    <location>
        <begin position="30"/>
        <end position="48"/>
    </location>
</feature>
<evidence type="ECO:0008006" key="4">
    <source>
        <dbReference type="Google" id="ProtNLM"/>
    </source>
</evidence>